<gene>
    <name evidence="1" type="ORF">BECKFW1821B_GA0114236_100934</name>
</gene>
<dbReference type="EMBL" id="CAADFD010000009">
    <property type="protein sequence ID" value="VFJ51517.1"/>
    <property type="molecule type" value="Genomic_DNA"/>
</dbReference>
<accession>A0A450SFB4</accession>
<sequence>MVHDLGYLPSVFFHGVAHGNPDDADGVAFPTRIDPGTHGRLDLLNLVAGVIVEFADGDGAILVSVDLPGSDAPDQKAGIHGEFLVVLLEGVLVQTMVNWR</sequence>
<name>A0A450SFB4_9GAMM</name>
<protein>
    <submittedName>
        <fullName evidence="1">Uncharacterized protein</fullName>
    </submittedName>
</protein>
<proteinExistence type="predicted"/>
<reference evidence="1" key="1">
    <citation type="submission" date="2019-02" db="EMBL/GenBank/DDBJ databases">
        <authorList>
            <person name="Gruber-Vodicka R. H."/>
            <person name="Seah K. B. B."/>
        </authorList>
    </citation>
    <scope>NUCLEOTIDE SEQUENCE</scope>
    <source>
        <strain evidence="1">BECK_BZ106</strain>
    </source>
</reference>
<dbReference type="AlphaFoldDB" id="A0A450SFB4"/>
<evidence type="ECO:0000313" key="1">
    <source>
        <dbReference type="EMBL" id="VFJ51517.1"/>
    </source>
</evidence>
<organism evidence="1">
    <name type="scientific">Candidatus Kentrum sp. FW</name>
    <dbReference type="NCBI Taxonomy" id="2126338"/>
    <lineage>
        <taxon>Bacteria</taxon>
        <taxon>Pseudomonadati</taxon>
        <taxon>Pseudomonadota</taxon>
        <taxon>Gammaproteobacteria</taxon>
        <taxon>Candidatus Kentrum</taxon>
    </lineage>
</organism>